<protein>
    <submittedName>
        <fullName evidence="1 2">Uncharacterized protein</fullName>
    </submittedName>
</protein>
<organism evidence="1">
    <name type="scientific">Capitella teleta</name>
    <name type="common">Polychaete worm</name>
    <dbReference type="NCBI Taxonomy" id="283909"/>
    <lineage>
        <taxon>Eukaryota</taxon>
        <taxon>Metazoa</taxon>
        <taxon>Spiralia</taxon>
        <taxon>Lophotrochozoa</taxon>
        <taxon>Annelida</taxon>
        <taxon>Polychaeta</taxon>
        <taxon>Sedentaria</taxon>
        <taxon>Scolecida</taxon>
        <taxon>Capitellidae</taxon>
        <taxon>Capitella</taxon>
    </lineage>
</organism>
<dbReference type="GO" id="GO:0003676">
    <property type="term" value="F:nucleic acid binding"/>
    <property type="evidence" value="ECO:0007669"/>
    <property type="project" value="InterPro"/>
</dbReference>
<name>R7USM8_CAPTE</name>
<dbReference type="EnsemblMetazoa" id="CapteT144288">
    <property type="protein sequence ID" value="CapteP144288"/>
    <property type="gene ID" value="CapteG144288"/>
</dbReference>
<dbReference type="InterPro" id="IPR036397">
    <property type="entry name" value="RNaseH_sf"/>
</dbReference>
<proteinExistence type="predicted"/>
<dbReference type="HOGENOM" id="CLU_178182_0_0_1"/>
<accession>R7USM8</accession>
<dbReference type="EMBL" id="AMQN01006496">
    <property type="status" value="NOT_ANNOTATED_CDS"/>
    <property type="molecule type" value="Genomic_DNA"/>
</dbReference>
<dbReference type="OrthoDB" id="6040399at2759"/>
<reference evidence="2" key="3">
    <citation type="submission" date="2015-06" db="UniProtKB">
        <authorList>
            <consortium name="EnsemblMetazoa"/>
        </authorList>
    </citation>
    <scope>IDENTIFICATION</scope>
</reference>
<sequence>MKLLRKVCAGIKEKRHGLLARCQPLQQDKSPVASGRKRGFEILSHLLYSPDLTPSDYTLFGNMNNTIR</sequence>
<reference evidence="1 3" key="2">
    <citation type="journal article" date="2013" name="Nature">
        <title>Insights into bilaterian evolution from three spiralian genomes.</title>
        <authorList>
            <person name="Simakov O."/>
            <person name="Marletaz F."/>
            <person name="Cho S.J."/>
            <person name="Edsinger-Gonzales E."/>
            <person name="Havlak P."/>
            <person name="Hellsten U."/>
            <person name="Kuo D.H."/>
            <person name="Larsson T."/>
            <person name="Lv J."/>
            <person name="Arendt D."/>
            <person name="Savage R."/>
            <person name="Osoegawa K."/>
            <person name="de Jong P."/>
            <person name="Grimwood J."/>
            <person name="Chapman J.A."/>
            <person name="Shapiro H."/>
            <person name="Aerts A."/>
            <person name="Otillar R.P."/>
            <person name="Terry A.Y."/>
            <person name="Boore J.L."/>
            <person name="Grigoriev I.V."/>
            <person name="Lindberg D.R."/>
            <person name="Seaver E.C."/>
            <person name="Weisblat D.A."/>
            <person name="Putnam N.H."/>
            <person name="Rokhsar D.S."/>
        </authorList>
    </citation>
    <scope>NUCLEOTIDE SEQUENCE</scope>
    <source>
        <strain evidence="1 3">I ESC-2004</strain>
    </source>
</reference>
<dbReference type="Proteomes" id="UP000014760">
    <property type="component" value="Unassembled WGS sequence"/>
</dbReference>
<keyword evidence="3" id="KW-1185">Reference proteome</keyword>
<dbReference type="EMBL" id="KB298496">
    <property type="protein sequence ID" value="ELU09133.1"/>
    <property type="molecule type" value="Genomic_DNA"/>
</dbReference>
<reference evidence="3" key="1">
    <citation type="submission" date="2012-12" db="EMBL/GenBank/DDBJ databases">
        <authorList>
            <person name="Hellsten U."/>
            <person name="Grimwood J."/>
            <person name="Chapman J.A."/>
            <person name="Shapiro H."/>
            <person name="Aerts A."/>
            <person name="Otillar R.P."/>
            <person name="Terry A.Y."/>
            <person name="Boore J.L."/>
            <person name="Simakov O."/>
            <person name="Marletaz F."/>
            <person name="Cho S.-J."/>
            <person name="Edsinger-Gonzales E."/>
            <person name="Havlak P."/>
            <person name="Kuo D.-H."/>
            <person name="Larsson T."/>
            <person name="Lv J."/>
            <person name="Arendt D."/>
            <person name="Savage R."/>
            <person name="Osoegawa K."/>
            <person name="de Jong P."/>
            <person name="Lindberg D.R."/>
            <person name="Seaver E.C."/>
            <person name="Weisblat D.A."/>
            <person name="Putnam N.H."/>
            <person name="Grigoriev I.V."/>
            <person name="Rokhsar D.S."/>
        </authorList>
    </citation>
    <scope>NUCLEOTIDE SEQUENCE</scope>
    <source>
        <strain evidence="3">I ESC-2004</strain>
    </source>
</reference>
<gene>
    <name evidence="1" type="ORF">CAPTEDRAFT_144288</name>
</gene>
<evidence type="ECO:0000313" key="1">
    <source>
        <dbReference type="EMBL" id="ELU09133.1"/>
    </source>
</evidence>
<evidence type="ECO:0000313" key="3">
    <source>
        <dbReference type="Proteomes" id="UP000014760"/>
    </source>
</evidence>
<evidence type="ECO:0000313" key="2">
    <source>
        <dbReference type="EnsemblMetazoa" id="CapteP144288"/>
    </source>
</evidence>
<dbReference type="AlphaFoldDB" id="R7USM8"/>
<dbReference type="Gene3D" id="3.30.420.10">
    <property type="entry name" value="Ribonuclease H-like superfamily/Ribonuclease H"/>
    <property type="match status" value="1"/>
</dbReference>